<dbReference type="Proteomes" id="UP000002608">
    <property type="component" value="Chromosome"/>
</dbReference>
<dbReference type="Pfam" id="PF12680">
    <property type="entry name" value="SnoaL_2"/>
    <property type="match status" value="1"/>
</dbReference>
<sequence length="126" mass="13949">MNIQEINTLVQKLYQAVDNKDLDYLQNNLASKIRFRLGNNPAATDKSAILEGNKQFFSSIESMKHTIEEVIYQPADSSGTVSASCHGTVDYVRLDGSKHSAVFSTFLKVQNGLITDYLIFADLSGL</sequence>
<dbReference type="STRING" id="398579.Spea_4211"/>
<dbReference type="SUPFAM" id="SSF54427">
    <property type="entry name" value="NTF2-like"/>
    <property type="match status" value="1"/>
</dbReference>
<dbReference type="HOGENOM" id="CLU_125946_3_1_6"/>
<dbReference type="AlphaFoldDB" id="A8HAD4"/>
<evidence type="ECO:0000313" key="2">
    <source>
        <dbReference type="EMBL" id="ABV89521.1"/>
    </source>
</evidence>
<dbReference type="KEGG" id="spl:Spea_4211"/>
<keyword evidence="3" id="KW-1185">Reference proteome</keyword>
<dbReference type="InterPro" id="IPR032710">
    <property type="entry name" value="NTF2-like_dom_sf"/>
</dbReference>
<dbReference type="InterPro" id="IPR037401">
    <property type="entry name" value="SnoaL-like"/>
</dbReference>
<dbReference type="Gene3D" id="3.10.450.50">
    <property type="match status" value="1"/>
</dbReference>
<name>A8HAD4_SHEPA</name>
<evidence type="ECO:0000259" key="1">
    <source>
        <dbReference type="Pfam" id="PF12680"/>
    </source>
</evidence>
<dbReference type="OrthoDB" id="8759424at2"/>
<protein>
    <recommendedName>
        <fullName evidence="1">SnoaL-like domain-containing protein</fullName>
    </recommendedName>
</protein>
<gene>
    <name evidence="2" type="ordered locus">Spea_4211</name>
</gene>
<reference evidence="2" key="1">
    <citation type="submission" date="2007-10" db="EMBL/GenBank/DDBJ databases">
        <title>Complete sequence of Shewanella pealeana ATCC 700345.</title>
        <authorList>
            <consortium name="US DOE Joint Genome Institute"/>
            <person name="Copeland A."/>
            <person name="Lucas S."/>
            <person name="Lapidus A."/>
            <person name="Barry K."/>
            <person name="Glavina del Rio T."/>
            <person name="Dalin E."/>
            <person name="Tice H."/>
            <person name="Pitluck S."/>
            <person name="Chertkov O."/>
            <person name="Brettin T."/>
            <person name="Bruce D."/>
            <person name="Detter J.C."/>
            <person name="Han C."/>
            <person name="Schmutz J."/>
            <person name="Larimer F."/>
            <person name="Land M."/>
            <person name="Hauser L."/>
            <person name="Kyrpides N."/>
            <person name="Kim E."/>
            <person name="Zhao J.-S.Z."/>
            <person name="Manno D."/>
            <person name="Hawari J."/>
            <person name="Richardson P."/>
        </authorList>
    </citation>
    <scope>NUCLEOTIDE SEQUENCE [LARGE SCALE GENOMIC DNA]</scope>
    <source>
        <strain evidence="2">ATCC 700345</strain>
    </source>
</reference>
<organism evidence="2 3">
    <name type="scientific">Shewanella pealeana (strain ATCC 700345 / ANG-SQ1)</name>
    <dbReference type="NCBI Taxonomy" id="398579"/>
    <lineage>
        <taxon>Bacteria</taxon>
        <taxon>Pseudomonadati</taxon>
        <taxon>Pseudomonadota</taxon>
        <taxon>Gammaproteobacteria</taxon>
        <taxon>Alteromonadales</taxon>
        <taxon>Shewanellaceae</taxon>
        <taxon>Shewanella</taxon>
    </lineage>
</organism>
<evidence type="ECO:0000313" key="3">
    <source>
        <dbReference type="Proteomes" id="UP000002608"/>
    </source>
</evidence>
<feature type="domain" description="SnoaL-like" evidence="1">
    <location>
        <begin position="10"/>
        <end position="116"/>
    </location>
</feature>
<dbReference type="RefSeq" id="WP_012157399.1">
    <property type="nucleotide sequence ID" value="NC_009901.1"/>
</dbReference>
<accession>A8HAD4</accession>
<proteinExistence type="predicted"/>
<dbReference type="EMBL" id="CP000851">
    <property type="protein sequence ID" value="ABV89521.1"/>
    <property type="molecule type" value="Genomic_DNA"/>
</dbReference>
<dbReference type="eggNOG" id="COG3631">
    <property type="taxonomic scope" value="Bacteria"/>
</dbReference>